<evidence type="ECO:0000313" key="2">
    <source>
        <dbReference type="Proteomes" id="UP001580407"/>
    </source>
</evidence>
<evidence type="ECO:0000313" key="1">
    <source>
        <dbReference type="EMBL" id="MFB5681707.1"/>
    </source>
</evidence>
<dbReference type="Pfam" id="PF05973">
    <property type="entry name" value="Gp49"/>
    <property type="match status" value="1"/>
</dbReference>
<accession>A0ABV5B7N3</accession>
<comment type="caution">
    <text evidence="1">The sequence shown here is derived from an EMBL/GenBank/DDBJ whole genome shotgun (WGS) entry which is preliminary data.</text>
</comment>
<keyword evidence="2" id="KW-1185">Reference proteome</keyword>
<sequence>MTDIMFYRTGKGNSEVEKYILSLNEKAKNGNKKAEREMDDILYALERVEDGMPHSRKLKGALYEIRAGRYRIPYFRWKGRLVLLTIFRKSTQQTPSHEIDRAEERMKDWIRRDGE</sequence>
<name>A0ABV5B7N3_9BACL</name>
<organism evidence="1 2">
    <name type="scientific">Paenibacillus terreus</name>
    <dbReference type="NCBI Taxonomy" id="1387834"/>
    <lineage>
        <taxon>Bacteria</taxon>
        <taxon>Bacillati</taxon>
        <taxon>Bacillota</taxon>
        <taxon>Bacilli</taxon>
        <taxon>Bacillales</taxon>
        <taxon>Paenibacillaceae</taxon>
        <taxon>Paenibacillus</taxon>
    </lineage>
</organism>
<dbReference type="Proteomes" id="UP001580407">
    <property type="component" value="Unassembled WGS sequence"/>
</dbReference>
<gene>
    <name evidence="1" type="ORF">ACE3NQ_12355</name>
</gene>
<reference evidence="1 2" key="1">
    <citation type="submission" date="2024-09" db="EMBL/GenBank/DDBJ databases">
        <authorList>
            <person name="Ruan L."/>
        </authorList>
    </citation>
    <scope>NUCLEOTIDE SEQUENCE [LARGE SCALE GENOMIC DNA]</scope>
    <source>
        <strain evidence="1 2">D33</strain>
    </source>
</reference>
<dbReference type="InterPro" id="IPR009241">
    <property type="entry name" value="HigB-like"/>
</dbReference>
<proteinExistence type="predicted"/>
<dbReference type="EMBL" id="JBHILM010000012">
    <property type="protein sequence ID" value="MFB5681707.1"/>
    <property type="molecule type" value="Genomic_DNA"/>
</dbReference>
<dbReference type="RefSeq" id="WP_375525488.1">
    <property type="nucleotide sequence ID" value="NZ_JBHILM010000012.1"/>
</dbReference>
<protein>
    <submittedName>
        <fullName evidence="1">Type II toxin-antitoxin system RelE/ParE family toxin</fullName>
    </submittedName>
</protein>